<keyword evidence="9" id="KW-1185">Reference proteome</keyword>
<feature type="binding site" evidence="6">
    <location>
        <position position="102"/>
    </location>
    <ligand>
        <name>FMN</name>
        <dbReference type="ChEBI" id="CHEBI:58210"/>
    </ligand>
</feature>
<sequence>MSTPRMHLGWFTSFRPPVWTSHWTGSDIDTWADGRFHVDMARALERAGFDYLMLEDSAMVSDIYGGTSEFDLAKAQYAPKHDPVALVPMLAAATSKLGIVATMSTSFYPPYLLARTVATLDHMSHGRVGWNVVTSSEDRAAQNFGMDELPPHDERYERAEEFVETVNALWDSWDSDAVVMDRESNTYVDHTKVRDADYVGKFHRSRGPLNTLPMPQGRPVICQAGGSPRGRAFAARNADTIICQAQGLEAMKAYRDDVRSKAAEAGRDPDSIKILYIVSPVLAETDSEAAELDARSREATDARVHAALAHISAVTGNDLSTMDIDAPPPTLTTNGHRTTLADFLAGSGGSKNNEDGSPKTLRQLAATWSITSVPLVGTPDTVARQMEDVIDAVGGDGFLMTGRLGRRYYTEVTDGLIPALRRRGLVREGYSHEMFRDNLLDF</sequence>
<keyword evidence="1 6" id="KW-0285">Flavoprotein</keyword>
<dbReference type="Proteomes" id="UP000198327">
    <property type="component" value="Unassembled WGS sequence"/>
</dbReference>
<evidence type="ECO:0000256" key="4">
    <source>
        <dbReference type="ARBA" id="ARBA00023033"/>
    </source>
</evidence>
<feature type="binding site" evidence="6">
    <location>
        <position position="152"/>
    </location>
    <ligand>
        <name>FMN</name>
        <dbReference type="ChEBI" id="CHEBI:58210"/>
    </ligand>
</feature>
<organism evidence="8 9">
    <name type="scientific">Rhodococcoides kyotonense</name>
    <dbReference type="NCBI Taxonomy" id="398843"/>
    <lineage>
        <taxon>Bacteria</taxon>
        <taxon>Bacillati</taxon>
        <taxon>Actinomycetota</taxon>
        <taxon>Actinomycetes</taxon>
        <taxon>Mycobacteriales</taxon>
        <taxon>Nocardiaceae</taxon>
        <taxon>Rhodococcoides</taxon>
    </lineage>
</organism>
<dbReference type="InterPro" id="IPR036661">
    <property type="entry name" value="Luciferase-like_sf"/>
</dbReference>
<dbReference type="InterPro" id="IPR016215">
    <property type="entry name" value="NTA_MOA"/>
</dbReference>
<evidence type="ECO:0000256" key="3">
    <source>
        <dbReference type="ARBA" id="ARBA00023002"/>
    </source>
</evidence>
<evidence type="ECO:0000313" key="9">
    <source>
        <dbReference type="Proteomes" id="UP000198327"/>
    </source>
</evidence>
<proteinExistence type="inferred from homology"/>
<evidence type="ECO:0000259" key="7">
    <source>
        <dbReference type="Pfam" id="PF00296"/>
    </source>
</evidence>
<accession>A0A239H6X0</accession>
<dbReference type="AlphaFoldDB" id="A0A239H6X0"/>
<dbReference type="PANTHER" id="PTHR30011">
    <property type="entry name" value="ALKANESULFONATE MONOOXYGENASE-RELATED"/>
    <property type="match status" value="1"/>
</dbReference>
<dbReference type="SUPFAM" id="SSF51679">
    <property type="entry name" value="Bacterial luciferase-like"/>
    <property type="match status" value="1"/>
</dbReference>
<dbReference type="PANTHER" id="PTHR30011:SF16">
    <property type="entry name" value="C2H2 FINGER DOMAIN TRANSCRIPTION FACTOR (EUROFUNG)-RELATED"/>
    <property type="match status" value="1"/>
</dbReference>
<dbReference type="RefSeq" id="WP_089245688.1">
    <property type="nucleotide sequence ID" value="NZ_FZOW01000005.1"/>
</dbReference>
<evidence type="ECO:0000256" key="2">
    <source>
        <dbReference type="ARBA" id="ARBA00022643"/>
    </source>
</evidence>
<evidence type="ECO:0000313" key="8">
    <source>
        <dbReference type="EMBL" id="SNS76553.1"/>
    </source>
</evidence>
<feature type="binding site" evidence="6">
    <location>
        <position position="56"/>
    </location>
    <ligand>
        <name>FMN</name>
        <dbReference type="ChEBI" id="CHEBI:58210"/>
    </ligand>
</feature>
<feature type="binding site" evidence="6">
    <location>
        <position position="156"/>
    </location>
    <ligand>
        <name>FMN</name>
        <dbReference type="ChEBI" id="CHEBI:58210"/>
    </ligand>
</feature>
<dbReference type="OrthoDB" id="9135350at2"/>
<evidence type="ECO:0000256" key="5">
    <source>
        <dbReference type="ARBA" id="ARBA00033748"/>
    </source>
</evidence>
<dbReference type="GO" id="GO:0004497">
    <property type="term" value="F:monooxygenase activity"/>
    <property type="evidence" value="ECO:0007669"/>
    <property type="project" value="UniProtKB-KW"/>
</dbReference>
<keyword evidence="3" id="KW-0560">Oxidoreductase</keyword>
<protein>
    <submittedName>
        <fullName evidence="8">FMN-dependent oxidoreductase, nitrilotriacetate monooxygenase family</fullName>
    </submittedName>
</protein>
<dbReference type="InterPro" id="IPR051260">
    <property type="entry name" value="Diverse_substr_monoxygenases"/>
</dbReference>
<dbReference type="CDD" id="cd01095">
    <property type="entry name" value="Nitrilotriacetate_monoxgenase"/>
    <property type="match status" value="1"/>
</dbReference>
<comment type="similarity">
    <text evidence="5">Belongs to the NtaA/SnaA/DszA monooxygenase family.</text>
</comment>
<dbReference type="Pfam" id="PF00296">
    <property type="entry name" value="Bac_luciferase"/>
    <property type="match status" value="1"/>
</dbReference>
<dbReference type="Gene3D" id="3.20.20.30">
    <property type="entry name" value="Luciferase-like domain"/>
    <property type="match status" value="1"/>
</dbReference>
<keyword evidence="2 6" id="KW-0288">FMN</keyword>
<feature type="binding site" evidence="6">
    <location>
        <position position="227"/>
    </location>
    <ligand>
        <name>FMN</name>
        <dbReference type="ChEBI" id="CHEBI:58210"/>
    </ligand>
</feature>
<name>A0A239H6X0_9NOCA</name>
<reference evidence="9" key="1">
    <citation type="submission" date="2017-06" db="EMBL/GenBank/DDBJ databases">
        <authorList>
            <person name="Varghese N."/>
            <person name="Submissions S."/>
        </authorList>
    </citation>
    <scope>NUCLEOTIDE SEQUENCE [LARGE SCALE GENOMIC DNA]</scope>
    <source>
        <strain evidence="9">JCM 23211</strain>
    </source>
</reference>
<dbReference type="PIRSF" id="PIRSF000337">
    <property type="entry name" value="NTA_MOA"/>
    <property type="match status" value="1"/>
</dbReference>
<evidence type="ECO:0000256" key="6">
    <source>
        <dbReference type="PIRSR" id="PIRSR000337-1"/>
    </source>
</evidence>
<evidence type="ECO:0000256" key="1">
    <source>
        <dbReference type="ARBA" id="ARBA00022630"/>
    </source>
</evidence>
<gene>
    <name evidence="8" type="ORF">SAMN05421642_10597</name>
</gene>
<feature type="domain" description="Luciferase-like" evidence="7">
    <location>
        <begin position="6"/>
        <end position="392"/>
    </location>
</feature>
<dbReference type="GO" id="GO:0016705">
    <property type="term" value="F:oxidoreductase activity, acting on paired donors, with incorporation or reduction of molecular oxygen"/>
    <property type="evidence" value="ECO:0007669"/>
    <property type="project" value="InterPro"/>
</dbReference>
<dbReference type="EMBL" id="FZOW01000005">
    <property type="protein sequence ID" value="SNS76553.1"/>
    <property type="molecule type" value="Genomic_DNA"/>
</dbReference>
<keyword evidence="4 8" id="KW-0503">Monooxygenase</keyword>
<dbReference type="NCBIfam" id="TIGR03860">
    <property type="entry name" value="FMN_nitrolo"/>
    <property type="match status" value="1"/>
</dbReference>
<dbReference type="InterPro" id="IPR011251">
    <property type="entry name" value="Luciferase-like_dom"/>
</dbReference>